<dbReference type="Pfam" id="PF11845">
    <property type="entry name" value="Tll0287-like"/>
    <property type="match status" value="1"/>
</dbReference>
<evidence type="ECO:0000259" key="1">
    <source>
        <dbReference type="Pfam" id="PF11845"/>
    </source>
</evidence>
<evidence type="ECO:0000313" key="3">
    <source>
        <dbReference type="Proteomes" id="UP000297609"/>
    </source>
</evidence>
<accession>A0A4R9JMG5</accession>
<evidence type="ECO:0000313" key="2">
    <source>
        <dbReference type="EMBL" id="TGL48702.1"/>
    </source>
</evidence>
<name>A0A4R9JMG5_9LEPT</name>
<dbReference type="RefSeq" id="WP_135620374.1">
    <property type="nucleotide sequence ID" value="NZ_RQGG01000043.1"/>
</dbReference>
<keyword evidence="3" id="KW-1185">Reference proteome</keyword>
<dbReference type="OrthoDB" id="9797588at2"/>
<proteinExistence type="predicted"/>
<reference evidence="2" key="1">
    <citation type="journal article" date="2019" name="PLoS Negl. Trop. Dis.">
        <title>Revisiting the worldwide diversity of Leptospira species in the environment.</title>
        <authorList>
            <person name="Vincent A.T."/>
            <person name="Schiettekatte O."/>
            <person name="Bourhy P."/>
            <person name="Veyrier F.J."/>
            <person name="Picardeau M."/>
        </authorList>
    </citation>
    <scope>NUCLEOTIDE SEQUENCE [LARGE SCALE GENOMIC DNA]</scope>
    <source>
        <strain evidence="2">201702454</strain>
    </source>
</reference>
<gene>
    <name evidence="2" type="ORF">EHQ59_14580</name>
</gene>
<comment type="caution">
    <text evidence="2">The sequence shown here is derived from an EMBL/GenBank/DDBJ whole genome shotgun (WGS) entry which is preliminary data.</text>
</comment>
<protein>
    <submittedName>
        <fullName evidence="2">DUF3365 domain-containing protein</fullName>
    </submittedName>
</protein>
<dbReference type="AlphaFoldDB" id="A0A4R9JMG5"/>
<dbReference type="EMBL" id="RQGG01000043">
    <property type="protein sequence ID" value="TGL48702.1"/>
    <property type="molecule type" value="Genomic_DNA"/>
</dbReference>
<dbReference type="InterPro" id="IPR021796">
    <property type="entry name" value="Tll0287-like_dom"/>
</dbReference>
<sequence length="180" mass="20502">MKIWYLVPVVFLLFQCQKENLQYETLAIAITTEAKSNLQQKLMSQMKEGGTRQAIPFCHENALRFTENLGNQKAVSLRRITDKPRNPKNMMTEDELKIFSLVKQGKSKEGVYPNQIVRSDEVVTVYVPIVITGQCVGCHGKANEITKDTKETLAKLFPNDRAIDYEIGDLRGLFSVTFKK</sequence>
<feature type="domain" description="Tll0287-like" evidence="1">
    <location>
        <begin position="38"/>
        <end position="177"/>
    </location>
</feature>
<organism evidence="2 3">
    <name type="scientific">Leptospira kemamanensis</name>
    <dbReference type="NCBI Taxonomy" id="2484942"/>
    <lineage>
        <taxon>Bacteria</taxon>
        <taxon>Pseudomonadati</taxon>
        <taxon>Spirochaetota</taxon>
        <taxon>Spirochaetia</taxon>
        <taxon>Leptospirales</taxon>
        <taxon>Leptospiraceae</taxon>
        <taxon>Leptospira</taxon>
    </lineage>
</organism>
<dbReference type="Proteomes" id="UP000297609">
    <property type="component" value="Unassembled WGS sequence"/>
</dbReference>